<dbReference type="PANTHER" id="PTHR42878">
    <property type="entry name" value="TWO-COMPONENT HISTIDINE KINASE"/>
    <property type="match status" value="1"/>
</dbReference>
<dbReference type="Proteomes" id="UP000199310">
    <property type="component" value="Unassembled WGS sequence"/>
</dbReference>
<evidence type="ECO:0000313" key="11">
    <source>
        <dbReference type="EMBL" id="SEW35366.1"/>
    </source>
</evidence>
<evidence type="ECO:0000256" key="5">
    <source>
        <dbReference type="ARBA" id="ARBA00022741"/>
    </source>
</evidence>
<dbReference type="EC" id="2.7.13.3" evidence="3"/>
<evidence type="ECO:0000256" key="6">
    <source>
        <dbReference type="ARBA" id="ARBA00022777"/>
    </source>
</evidence>
<dbReference type="STRING" id="29529.SAMN04488122_2228"/>
<feature type="transmembrane region" description="Helical" evidence="9">
    <location>
        <begin position="158"/>
        <end position="180"/>
    </location>
</feature>
<dbReference type="PANTHER" id="PTHR42878:SF7">
    <property type="entry name" value="SENSOR HISTIDINE KINASE GLRK"/>
    <property type="match status" value="1"/>
</dbReference>
<keyword evidence="4" id="KW-0808">Transferase</keyword>
<dbReference type="Pfam" id="PF00512">
    <property type="entry name" value="HisKA"/>
    <property type="match status" value="1"/>
</dbReference>
<sequence>MASVWSVSLYIHSIQILMSLKLKTKFSLGLIFLFIMTLAISMQGIYQIYRLNGDVRLILRQNIRSIMFSNNMLLALETQPVQLDILKQNLLLQEQNVTEPGEGAATTRAASLVQQLRQQPGNAQLSGELRHVILQISGINQQAIIRKNDMSSAAASRAILTLSVSTLVLLSVSILFIFSYPHIITQPIHQLIAGIRQIADKKYNTRIHIRRRDEFGELAAVFNVMAEKLHEYENSNLEKIKMEKTRIETIINQMNDGIICYDTQQHILFMNEVVMRLCGPQANARAALLASIYEHPAHQELRIGSAVFIKEVISNAQGAVVVLRDVSAFEELAAAKTKFIATASHELKTPIAAMKMSISLLADERTGTLLQSQQELLESINDDVERILQISSELLDFTQMKVLSIPNLRN</sequence>
<dbReference type="InterPro" id="IPR003661">
    <property type="entry name" value="HisK_dim/P_dom"/>
</dbReference>
<evidence type="ECO:0000256" key="9">
    <source>
        <dbReference type="SAM" id="Phobius"/>
    </source>
</evidence>
<proteinExistence type="predicted"/>
<keyword evidence="9" id="KW-1133">Transmembrane helix</keyword>
<evidence type="ECO:0000259" key="10">
    <source>
        <dbReference type="PROSITE" id="PS50885"/>
    </source>
</evidence>
<keyword evidence="12" id="KW-1185">Reference proteome</keyword>
<evidence type="ECO:0000256" key="8">
    <source>
        <dbReference type="ARBA" id="ARBA00023012"/>
    </source>
</evidence>
<gene>
    <name evidence="11" type="ORF">SAMN04488122_2228</name>
</gene>
<accession>A0A1I0R4C8</accession>
<dbReference type="GO" id="GO:0000156">
    <property type="term" value="F:phosphorelay response regulator activity"/>
    <property type="evidence" value="ECO:0007669"/>
    <property type="project" value="TreeGrafter"/>
</dbReference>
<dbReference type="InterPro" id="IPR003660">
    <property type="entry name" value="HAMP_dom"/>
</dbReference>
<dbReference type="CDD" id="cd00082">
    <property type="entry name" value="HisKA"/>
    <property type="match status" value="1"/>
</dbReference>
<feature type="domain" description="HAMP" evidence="10">
    <location>
        <begin position="182"/>
        <end position="234"/>
    </location>
</feature>
<evidence type="ECO:0000256" key="1">
    <source>
        <dbReference type="ARBA" id="ARBA00000085"/>
    </source>
</evidence>
<evidence type="ECO:0000313" key="12">
    <source>
        <dbReference type="Proteomes" id="UP000199310"/>
    </source>
</evidence>
<dbReference type="SUPFAM" id="SSF47384">
    <property type="entry name" value="Homodimeric domain of signal transducing histidine kinase"/>
    <property type="match status" value="1"/>
</dbReference>
<protein>
    <recommendedName>
        <fullName evidence="3">histidine kinase</fullName>
        <ecNumber evidence="3">2.7.13.3</ecNumber>
    </recommendedName>
</protein>
<dbReference type="OrthoDB" id="646186at2"/>
<keyword evidence="9" id="KW-0472">Membrane</keyword>
<comment type="catalytic activity">
    <reaction evidence="1">
        <text>ATP + protein L-histidine = ADP + protein N-phospho-L-histidine.</text>
        <dbReference type="EC" id="2.7.13.3"/>
    </reaction>
</comment>
<dbReference type="CDD" id="cd06225">
    <property type="entry name" value="HAMP"/>
    <property type="match status" value="1"/>
</dbReference>
<dbReference type="GO" id="GO:0000155">
    <property type="term" value="F:phosphorelay sensor kinase activity"/>
    <property type="evidence" value="ECO:0007669"/>
    <property type="project" value="InterPro"/>
</dbReference>
<comment type="subcellular location">
    <subcellularLocation>
        <location evidence="2">Membrane</location>
    </subcellularLocation>
</comment>
<dbReference type="GO" id="GO:0007234">
    <property type="term" value="P:osmosensory signaling via phosphorelay pathway"/>
    <property type="evidence" value="ECO:0007669"/>
    <property type="project" value="TreeGrafter"/>
</dbReference>
<organism evidence="11 12">
    <name type="scientific">Chitinophaga arvensicola</name>
    <dbReference type="NCBI Taxonomy" id="29529"/>
    <lineage>
        <taxon>Bacteria</taxon>
        <taxon>Pseudomonadati</taxon>
        <taxon>Bacteroidota</taxon>
        <taxon>Chitinophagia</taxon>
        <taxon>Chitinophagales</taxon>
        <taxon>Chitinophagaceae</taxon>
        <taxon>Chitinophaga</taxon>
    </lineage>
</organism>
<keyword evidence="6" id="KW-0418">Kinase</keyword>
<dbReference type="GO" id="GO:0005524">
    <property type="term" value="F:ATP binding"/>
    <property type="evidence" value="ECO:0007669"/>
    <property type="project" value="UniProtKB-KW"/>
</dbReference>
<dbReference type="SMART" id="SM00388">
    <property type="entry name" value="HisKA"/>
    <property type="match status" value="1"/>
</dbReference>
<keyword evidence="9" id="KW-0812">Transmembrane</keyword>
<dbReference type="Gene3D" id="6.10.340.10">
    <property type="match status" value="1"/>
</dbReference>
<dbReference type="Pfam" id="PF13188">
    <property type="entry name" value="PAS_8"/>
    <property type="match status" value="1"/>
</dbReference>
<keyword evidence="5" id="KW-0547">Nucleotide-binding</keyword>
<dbReference type="InterPro" id="IPR050351">
    <property type="entry name" value="BphY/WalK/GraS-like"/>
</dbReference>
<feature type="transmembrane region" description="Helical" evidence="9">
    <location>
        <begin position="26"/>
        <end position="46"/>
    </location>
</feature>
<keyword evidence="7" id="KW-0067">ATP-binding</keyword>
<evidence type="ECO:0000256" key="4">
    <source>
        <dbReference type="ARBA" id="ARBA00022679"/>
    </source>
</evidence>
<evidence type="ECO:0000256" key="7">
    <source>
        <dbReference type="ARBA" id="ARBA00022840"/>
    </source>
</evidence>
<dbReference type="SUPFAM" id="SSF158472">
    <property type="entry name" value="HAMP domain-like"/>
    <property type="match status" value="1"/>
</dbReference>
<dbReference type="Pfam" id="PF00672">
    <property type="entry name" value="HAMP"/>
    <property type="match status" value="1"/>
</dbReference>
<dbReference type="Gene3D" id="1.10.287.130">
    <property type="match status" value="1"/>
</dbReference>
<dbReference type="PROSITE" id="PS50885">
    <property type="entry name" value="HAMP"/>
    <property type="match status" value="1"/>
</dbReference>
<name>A0A1I0R4C8_9BACT</name>
<dbReference type="GO" id="GO:0016020">
    <property type="term" value="C:membrane"/>
    <property type="evidence" value="ECO:0007669"/>
    <property type="project" value="UniProtKB-SubCell"/>
</dbReference>
<evidence type="ECO:0000256" key="2">
    <source>
        <dbReference type="ARBA" id="ARBA00004370"/>
    </source>
</evidence>
<dbReference type="SMART" id="SM00304">
    <property type="entry name" value="HAMP"/>
    <property type="match status" value="1"/>
</dbReference>
<dbReference type="GO" id="GO:0030295">
    <property type="term" value="F:protein kinase activator activity"/>
    <property type="evidence" value="ECO:0007669"/>
    <property type="project" value="TreeGrafter"/>
</dbReference>
<evidence type="ECO:0000256" key="3">
    <source>
        <dbReference type="ARBA" id="ARBA00012438"/>
    </source>
</evidence>
<dbReference type="InterPro" id="IPR000014">
    <property type="entry name" value="PAS"/>
</dbReference>
<dbReference type="EMBL" id="FOJG01000001">
    <property type="protein sequence ID" value="SEW35366.1"/>
    <property type="molecule type" value="Genomic_DNA"/>
</dbReference>
<keyword evidence="8" id="KW-0902">Two-component regulatory system</keyword>
<dbReference type="Gene3D" id="3.30.450.20">
    <property type="entry name" value="PAS domain"/>
    <property type="match status" value="1"/>
</dbReference>
<dbReference type="AlphaFoldDB" id="A0A1I0R4C8"/>
<dbReference type="InterPro" id="IPR036097">
    <property type="entry name" value="HisK_dim/P_sf"/>
</dbReference>
<reference evidence="12" key="1">
    <citation type="submission" date="2016-10" db="EMBL/GenBank/DDBJ databases">
        <authorList>
            <person name="Varghese N."/>
            <person name="Submissions S."/>
        </authorList>
    </citation>
    <scope>NUCLEOTIDE SEQUENCE [LARGE SCALE GENOMIC DNA]</scope>
    <source>
        <strain evidence="12">DSM 3695</strain>
    </source>
</reference>